<gene>
    <name evidence="2" type="ORF">CYMTET_52333</name>
</gene>
<keyword evidence="3" id="KW-1185">Reference proteome</keyword>
<sequence>MSVTVTRERASQRRSSRLSTSSRASLRPIQEQNSFRPPTGPPGRVPNAPPSVAGAGSSSTAIGRKPWEAPSVAKLTSKLGKDPNIQPMVIEGPAGTVLAAVGEPADHHTAGDVLAQVHAQRIANGVPMPSGPQRRDSNIPERVFGAVYEYRDSFGRPRVVGDTGSTPEERFRLDRQEHQAINNLVSYQGGTPHVVWAGTGTFPIGQEEMATMRTAVASSRAARNNVEKLSGPKPYSRHGY</sequence>
<feature type="compositionally biased region" description="Low complexity" evidence="1">
    <location>
        <begin position="17"/>
        <end position="27"/>
    </location>
</feature>
<dbReference type="AlphaFoldDB" id="A0AAE0BJF1"/>
<dbReference type="Proteomes" id="UP001190700">
    <property type="component" value="Unassembled WGS sequence"/>
</dbReference>
<feature type="compositionally biased region" description="Low complexity" evidence="1">
    <location>
        <begin position="50"/>
        <end position="63"/>
    </location>
</feature>
<evidence type="ECO:0000313" key="3">
    <source>
        <dbReference type="Proteomes" id="UP001190700"/>
    </source>
</evidence>
<reference evidence="2 3" key="1">
    <citation type="journal article" date="2015" name="Genome Biol. Evol.">
        <title>Comparative Genomics of a Bacterivorous Green Alga Reveals Evolutionary Causalities and Consequences of Phago-Mixotrophic Mode of Nutrition.</title>
        <authorList>
            <person name="Burns J.A."/>
            <person name="Paasch A."/>
            <person name="Narechania A."/>
            <person name="Kim E."/>
        </authorList>
    </citation>
    <scope>NUCLEOTIDE SEQUENCE [LARGE SCALE GENOMIC DNA]</scope>
    <source>
        <strain evidence="2 3">PLY_AMNH</strain>
    </source>
</reference>
<feature type="compositionally biased region" description="Basic and acidic residues" evidence="1">
    <location>
        <begin position="1"/>
        <end position="11"/>
    </location>
</feature>
<name>A0AAE0BJF1_9CHLO</name>
<organism evidence="2 3">
    <name type="scientific">Cymbomonas tetramitiformis</name>
    <dbReference type="NCBI Taxonomy" id="36881"/>
    <lineage>
        <taxon>Eukaryota</taxon>
        <taxon>Viridiplantae</taxon>
        <taxon>Chlorophyta</taxon>
        <taxon>Pyramimonadophyceae</taxon>
        <taxon>Pyramimonadales</taxon>
        <taxon>Pyramimonadaceae</taxon>
        <taxon>Cymbomonas</taxon>
    </lineage>
</organism>
<accession>A0AAE0BJF1</accession>
<feature type="region of interest" description="Disordered" evidence="1">
    <location>
        <begin position="219"/>
        <end position="240"/>
    </location>
</feature>
<proteinExistence type="predicted"/>
<protein>
    <submittedName>
        <fullName evidence="2">Uncharacterized protein</fullName>
    </submittedName>
</protein>
<dbReference type="EMBL" id="LGRX02034515">
    <property type="protein sequence ID" value="KAK3237602.1"/>
    <property type="molecule type" value="Genomic_DNA"/>
</dbReference>
<evidence type="ECO:0000256" key="1">
    <source>
        <dbReference type="SAM" id="MobiDB-lite"/>
    </source>
</evidence>
<feature type="region of interest" description="Disordered" evidence="1">
    <location>
        <begin position="1"/>
        <end position="68"/>
    </location>
</feature>
<feature type="compositionally biased region" description="Pro residues" evidence="1">
    <location>
        <begin position="38"/>
        <end position="49"/>
    </location>
</feature>
<comment type="caution">
    <text evidence="2">The sequence shown here is derived from an EMBL/GenBank/DDBJ whole genome shotgun (WGS) entry which is preliminary data.</text>
</comment>
<evidence type="ECO:0000313" key="2">
    <source>
        <dbReference type="EMBL" id="KAK3237602.1"/>
    </source>
</evidence>